<protein>
    <recommendedName>
        <fullName evidence="7">Segregation and condensation protein B</fullName>
    </recommendedName>
</protein>
<dbReference type="PaxDb" id="273075-Ta0596"/>
<dbReference type="HOGENOM" id="CLU_045647_5_4_2"/>
<accession>Q9HKK2</accession>
<dbReference type="STRING" id="273075.gene:9571815"/>
<keyword evidence="4" id="KW-0131">Cell cycle</keyword>
<dbReference type="DNASU" id="1456182"/>
<dbReference type="eggNOG" id="arCOG02613">
    <property type="taxonomic scope" value="Archaea"/>
</dbReference>
<dbReference type="Proteomes" id="UP000001024">
    <property type="component" value="Chromosome"/>
</dbReference>
<evidence type="ECO:0000256" key="3">
    <source>
        <dbReference type="ARBA" id="ARBA00022829"/>
    </source>
</evidence>
<keyword evidence="3" id="KW-0159">Chromosome partition</keyword>
<dbReference type="GO" id="GO:0051304">
    <property type="term" value="P:chromosome separation"/>
    <property type="evidence" value="ECO:0007669"/>
    <property type="project" value="InterPro"/>
</dbReference>
<dbReference type="InParanoid" id="Q9HKK2"/>
<dbReference type="PIRSF" id="PIRSF019345">
    <property type="entry name" value="ScpB"/>
    <property type="match status" value="1"/>
</dbReference>
<dbReference type="SMR" id="Q9HKK2"/>
<evidence type="ECO:0008006" key="7">
    <source>
        <dbReference type="Google" id="ProtNLM"/>
    </source>
</evidence>
<dbReference type="InterPro" id="IPR005234">
    <property type="entry name" value="ScpB_csome_segregation"/>
</dbReference>
<evidence type="ECO:0000313" key="6">
    <source>
        <dbReference type="Proteomes" id="UP000001024"/>
    </source>
</evidence>
<evidence type="ECO:0000256" key="4">
    <source>
        <dbReference type="ARBA" id="ARBA00023306"/>
    </source>
</evidence>
<name>Q9HKK2_THEAC</name>
<dbReference type="PANTHER" id="PTHR34298:SF2">
    <property type="entry name" value="SEGREGATION AND CONDENSATION PROTEIN B"/>
    <property type="match status" value="1"/>
</dbReference>
<evidence type="ECO:0000313" key="5">
    <source>
        <dbReference type="EMBL" id="CAC11735.1"/>
    </source>
</evidence>
<dbReference type="InterPro" id="IPR036388">
    <property type="entry name" value="WH-like_DNA-bd_sf"/>
</dbReference>
<gene>
    <name evidence="5" type="ordered locus">Ta0596</name>
</gene>
<sequence>MDDANKELTRKVEAILYSSRSPVSIKLISQILSADPLSVRKAVINLKKNYEKRDGALEVASYGYKYRIQLKSQYFSEAYAVSPPDISRSEMKVIANIAISDVGLSATAIKKIAHQRTDQILSHLEDMGLVKLINKGNSKIYTLGRKFESYFGISKEEFAKKIKSEMTGKTGETEGEAKN</sequence>
<dbReference type="InterPro" id="IPR036390">
    <property type="entry name" value="WH_DNA-bd_sf"/>
</dbReference>
<dbReference type="EnsemblBacteria" id="CAC11735">
    <property type="protein sequence ID" value="CAC11735"/>
    <property type="gene ID" value="CAC11735"/>
</dbReference>
<keyword evidence="1" id="KW-0963">Cytoplasm</keyword>
<reference evidence="5 6" key="1">
    <citation type="journal article" date="2000" name="Nature">
        <title>The genome sequence of the thermoacidophilic scavenger Thermoplasma acidophilum.</title>
        <authorList>
            <person name="Ruepp A."/>
            <person name="Graml W."/>
            <person name="Santos-Martinez M.L."/>
            <person name="Koretke K.K."/>
            <person name="Volker C."/>
            <person name="Mewes H.W."/>
            <person name="Frishman D."/>
            <person name="Stocker S."/>
            <person name="Lupas A.N."/>
            <person name="Baumeister W."/>
        </authorList>
    </citation>
    <scope>NUCLEOTIDE SEQUENCE [LARGE SCALE GENOMIC DNA]</scope>
    <source>
        <strain evidence="6">ATCC 25905 / DSM 1728 / JCM 9062 / NBRC 15155 / AMRC-C165</strain>
    </source>
</reference>
<evidence type="ECO:0000256" key="2">
    <source>
        <dbReference type="ARBA" id="ARBA00022618"/>
    </source>
</evidence>
<evidence type="ECO:0000256" key="1">
    <source>
        <dbReference type="ARBA" id="ARBA00022490"/>
    </source>
</evidence>
<proteinExistence type="predicted"/>
<dbReference type="Pfam" id="PF04079">
    <property type="entry name" value="SMC_ScpB"/>
    <property type="match status" value="1"/>
</dbReference>
<organism evidence="5 6">
    <name type="scientific">Thermoplasma acidophilum (strain ATCC 25905 / DSM 1728 / JCM 9062 / NBRC 15155 / AMRC-C165)</name>
    <dbReference type="NCBI Taxonomy" id="273075"/>
    <lineage>
        <taxon>Archaea</taxon>
        <taxon>Methanobacteriati</taxon>
        <taxon>Thermoplasmatota</taxon>
        <taxon>Thermoplasmata</taxon>
        <taxon>Thermoplasmatales</taxon>
        <taxon>Thermoplasmataceae</taxon>
        <taxon>Thermoplasma</taxon>
    </lineage>
</organism>
<dbReference type="KEGG" id="tac:Ta0596"/>
<keyword evidence="6" id="KW-1185">Reference proteome</keyword>
<dbReference type="EMBL" id="AL445064">
    <property type="protein sequence ID" value="CAC11735.1"/>
    <property type="molecule type" value="Genomic_DNA"/>
</dbReference>
<keyword evidence="2" id="KW-0132">Cell division</keyword>
<dbReference type="AlphaFoldDB" id="Q9HKK2"/>
<dbReference type="SUPFAM" id="SSF46785">
    <property type="entry name" value="Winged helix' DNA-binding domain"/>
    <property type="match status" value="1"/>
</dbReference>
<dbReference type="PANTHER" id="PTHR34298">
    <property type="entry name" value="SEGREGATION AND CONDENSATION PROTEIN B"/>
    <property type="match status" value="1"/>
</dbReference>
<dbReference type="GO" id="GO:0051301">
    <property type="term" value="P:cell division"/>
    <property type="evidence" value="ECO:0007669"/>
    <property type="project" value="UniProtKB-KW"/>
</dbReference>
<dbReference type="Gene3D" id="1.10.10.10">
    <property type="entry name" value="Winged helix-like DNA-binding domain superfamily/Winged helix DNA-binding domain"/>
    <property type="match status" value="2"/>
</dbReference>